<organism evidence="3 4">
    <name type="scientific">Meloidogyne floridensis</name>
    <dbReference type="NCBI Taxonomy" id="298350"/>
    <lineage>
        <taxon>Eukaryota</taxon>
        <taxon>Metazoa</taxon>
        <taxon>Ecdysozoa</taxon>
        <taxon>Nematoda</taxon>
        <taxon>Chromadorea</taxon>
        <taxon>Rhabditida</taxon>
        <taxon>Tylenchina</taxon>
        <taxon>Tylenchomorpha</taxon>
        <taxon>Tylenchoidea</taxon>
        <taxon>Meloidogynidae</taxon>
        <taxon>Meloidogyninae</taxon>
        <taxon>Meloidogyne</taxon>
    </lineage>
</organism>
<name>A0A915NY77_9BILA</name>
<dbReference type="Proteomes" id="UP000887560">
    <property type="component" value="Unplaced"/>
</dbReference>
<dbReference type="WBParaSite" id="scf7180000422579.g9240">
    <property type="protein sequence ID" value="scf7180000422579.g9240"/>
    <property type="gene ID" value="scf7180000422579.g9240"/>
</dbReference>
<evidence type="ECO:0000256" key="1">
    <source>
        <dbReference type="SAM" id="Coils"/>
    </source>
</evidence>
<evidence type="ECO:0000256" key="2">
    <source>
        <dbReference type="SAM" id="MobiDB-lite"/>
    </source>
</evidence>
<dbReference type="AlphaFoldDB" id="A0A915NY77"/>
<reference evidence="4" key="1">
    <citation type="submission" date="2022-11" db="UniProtKB">
        <authorList>
            <consortium name="WormBaseParasite"/>
        </authorList>
    </citation>
    <scope>IDENTIFICATION</scope>
</reference>
<sequence length="341" mass="38338">MASNQNSTTHPTNNLIIDEVEENEIHYERARGISPESAARNAYIRAINPWFINGPGDAGSSGAVVPEGAGAGGFIIDVPRENLAVDVLGASDPAGSETPRRNVQRSVPPRTFPSTGDLQRVSMAMSETDVFLEEAGAFVSHAQNLMDQAARLIADADRLRSEMKRLFQIVEELHSDVHQYEADADRRTQEADDALNRAFELMDRRRALIEQERQWRLWASSRKRPVSGDLCTICQFGSEDVSLQYMPSGCLCLSFCNGCVLGGENQDGLLNIMKKSALLKSLHILEGEENLFDGMMFEEIINEYPHFEDIELKLECPLCKRRFDKFVRRTHREPKPKKLKE</sequence>
<evidence type="ECO:0000313" key="4">
    <source>
        <dbReference type="WBParaSite" id="scf7180000422579.g9240"/>
    </source>
</evidence>
<proteinExistence type="predicted"/>
<evidence type="ECO:0000313" key="3">
    <source>
        <dbReference type="Proteomes" id="UP000887560"/>
    </source>
</evidence>
<keyword evidence="3" id="KW-1185">Reference proteome</keyword>
<keyword evidence="1" id="KW-0175">Coiled coil</keyword>
<protein>
    <submittedName>
        <fullName evidence="4">Uncharacterized protein</fullName>
    </submittedName>
</protein>
<accession>A0A915NY77</accession>
<feature type="region of interest" description="Disordered" evidence="2">
    <location>
        <begin position="89"/>
        <end position="115"/>
    </location>
</feature>
<feature type="coiled-coil region" evidence="1">
    <location>
        <begin position="142"/>
        <end position="176"/>
    </location>
</feature>